<accession>A0A7K1UAG1</accession>
<dbReference type="GO" id="GO:0016787">
    <property type="term" value="F:hydrolase activity"/>
    <property type="evidence" value="ECO:0007669"/>
    <property type="project" value="UniProtKB-KW"/>
</dbReference>
<dbReference type="SUPFAM" id="SSF48208">
    <property type="entry name" value="Six-hairpin glycosidases"/>
    <property type="match status" value="1"/>
</dbReference>
<dbReference type="Gene3D" id="1.50.10.20">
    <property type="match status" value="1"/>
</dbReference>
<dbReference type="EMBL" id="WRXN01000011">
    <property type="protein sequence ID" value="MVT11015.1"/>
    <property type="molecule type" value="Genomic_DNA"/>
</dbReference>
<organism evidence="2 3">
    <name type="scientific">Chitinophaga tropicalis</name>
    <dbReference type="NCBI Taxonomy" id="2683588"/>
    <lineage>
        <taxon>Bacteria</taxon>
        <taxon>Pseudomonadati</taxon>
        <taxon>Bacteroidota</taxon>
        <taxon>Chitinophagia</taxon>
        <taxon>Chitinophagales</taxon>
        <taxon>Chitinophagaceae</taxon>
        <taxon>Chitinophaga</taxon>
    </lineage>
</organism>
<feature type="chain" id="PRO_5029799210" evidence="1">
    <location>
        <begin position="25"/>
        <end position="382"/>
    </location>
</feature>
<comment type="caution">
    <text evidence="2">The sequence shown here is derived from an EMBL/GenBank/DDBJ whole genome shotgun (WGS) entry which is preliminary data.</text>
</comment>
<proteinExistence type="predicted"/>
<dbReference type="Pfam" id="PF03663">
    <property type="entry name" value="Glyco_hydro_76"/>
    <property type="match status" value="1"/>
</dbReference>
<dbReference type="PANTHER" id="PTHR47791:SF3">
    <property type="entry name" value="MEIOTICALLY UP-REGULATED GENE 191 PROTEIN"/>
    <property type="match status" value="1"/>
</dbReference>
<dbReference type="InterPro" id="IPR014512">
    <property type="entry name" value="O_gly_hydro"/>
</dbReference>
<evidence type="ECO:0000256" key="1">
    <source>
        <dbReference type="SAM" id="SignalP"/>
    </source>
</evidence>
<gene>
    <name evidence="2" type="ORF">GO493_22295</name>
</gene>
<dbReference type="PIRSF" id="PIRSF021505">
    <property type="entry name" value="O_gly_hdrol"/>
    <property type="match status" value="1"/>
</dbReference>
<keyword evidence="1" id="KW-0732">Signal</keyword>
<reference evidence="2 3" key="1">
    <citation type="submission" date="2019-12" db="EMBL/GenBank/DDBJ databases">
        <title>Chitinophaga sp. strain ysch24 (GDMCC 1.1355), whole genome shotgun sequence.</title>
        <authorList>
            <person name="Zhang X."/>
        </authorList>
    </citation>
    <scope>NUCLEOTIDE SEQUENCE [LARGE SCALE GENOMIC DNA]</scope>
    <source>
        <strain evidence="3">ysch24</strain>
    </source>
</reference>
<evidence type="ECO:0000313" key="2">
    <source>
        <dbReference type="EMBL" id="MVT11015.1"/>
    </source>
</evidence>
<name>A0A7K1UAG1_9BACT</name>
<dbReference type="PANTHER" id="PTHR47791">
    <property type="entry name" value="MEIOTICALLY UP-REGULATED GENE 191 PROTEIN"/>
    <property type="match status" value="1"/>
</dbReference>
<dbReference type="GO" id="GO:0005975">
    <property type="term" value="P:carbohydrate metabolic process"/>
    <property type="evidence" value="ECO:0007669"/>
    <property type="project" value="InterPro"/>
</dbReference>
<keyword evidence="2" id="KW-0378">Hydrolase</keyword>
<dbReference type="PROSITE" id="PS51257">
    <property type="entry name" value="PROKAR_LIPOPROTEIN"/>
    <property type="match status" value="1"/>
</dbReference>
<evidence type="ECO:0000313" key="3">
    <source>
        <dbReference type="Proteomes" id="UP000461730"/>
    </source>
</evidence>
<dbReference type="Proteomes" id="UP000461730">
    <property type="component" value="Unassembled WGS sequence"/>
</dbReference>
<dbReference type="InterPro" id="IPR005198">
    <property type="entry name" value="Glyco_hydro_76"/>
</dbReference>
<dbReference type="AlphaFoldDB" id="A0A7K1UAG1"/>
<dbReference type="InterPro" id="IPR053169">
    <property type="entry name" value="MUG_Protein"/>
</dbReference>
<feature type="signal peptide" evidence="1">
    <location>
        <begin position="1"/>
        <end position="24"/>
    </location>
</feature>
<protein>
    <submittedName>
        <fullName evidence="2">Glycosyl hydrolase family 76</fullName>
    </submittedName>
</protein>
<keyword evidence="3" id="KW-1185">Reference proteome</keyword>
<dbReference type="InterPro" id="IPR008928">
    <property type="entry name" value="6-hairpin_glycosidase_sf"/>
</dbReference>
<sequence length="382" mass="42407">MIMRRTFLLFSIAAALTTSFSACLKEPVDDGPGPGAGKTTYTYNWPAIADSSYSSLISGFYNQGGKYFNENNTGKQDFHYWRNAHALDVLTDAYLRTGAAAVKTRMDDLLEGMKAKNGNTYINHYYDDMEWMVLACLRAYEATSDDKYKATAELIWSDIKGGWDDTWGGGIYWNKDRRNKNTPANAPAAIIAARMYQLNRNAEDLEWAKKIYQWQKNYLVDPVSGLVWDGLDDTGTNKDWKFTYNQGVFIGAGVELYKITGQQVYLSDAVKAANNSLGGDFTSGNIFKDEGGGDGGLFKGILVRYLMLLITDGNLSSTDAAKYINSLELNAQTMWLQGTSRPQIIFSSSWTKVGTSTDLSIQLSGAMLIEAAAKLKRLELID</sequence>